<dbReference type="Proteomes" id="UP000789405">
    <property type="component" value="Unassembled WGS sequence"/>
</dbReference>
<comment type="caution">
    <text evidence="1">The sequence shown here is derived from an EMBL/GenBank/DDBJ whole genome shotgun (WGS) entry which is preliminary data.</text>
</comment>
<accession>A0A9N9D4Y8</accession>
<gene>
    <name evidence="1" type="ORF">DERYTH_LOCUS8918</name>
</gene>
<name>A0A9N9D4Y8_9GLOM</name>
<evidence type="ECO:0000313" key="2">
    <source>
        <dbReference type="Proteomes" id="UP000789405"/>
    </source>
</evidence>
<organism evidence="1 2">
    <name type="scientific">Dentiscutata erythropus</name>
    <dbReference type="NCBI Taxonomy" id="1348616"/>
    <lineage>
        <taxon>Eukaryota</taxon>
        <taxon>Fungi</taxon>
        <taxon>Fungi incertae sedis</taxon>
        <taxon>Mucoromycota</taxon>
        <taxon>Glomeromycotina</taxon>
        <taxon>Glomeromycetes</taxon>
        <taxon>Diversisporales</taxon>
        <taxon>Gigasporaceae</taxon>
        <taxon>Dentiscutata</taxon>
    </lineage>
</organism>
<dbReference type="EMBL" id="CAJVPY010004729">
    <property type="protein sequence ID" value="CAG8626511.1"/>
    <property type="molecule type" value="Genomic_DNA"/>
</dbReference>
<proteinExistence type="predicted"/>
<reference evidence="1" key="1">
    <citation type="submission" date="2021-06" db="EMBL/GenBank/DDBJ databases">
        <authorList>
            <person name="Kallberg Y."/>
            <person name="Tangrot J."/>
            <person name="Rosling A."/>
        </authorList>
    </citation>
    <scope>NUCLEOTIDE SEQUENCE</scope>
    <source>
        <strain evidence="1">MA453B</strain>
    </source>
</reference>
<keyword evidence="2" id="KW-1185">Reference proteome</keyword>
<dbReference type="AlphaFoldDB" id="A0A9N9D4Y8"/>
<dbReference type="OrthoDB" id="2432453at2759"/>
<evidence type="ECO:0000313" key="1">
    <source>
        <dbReference type="EMBL" id="CAG8626511.1"/>
    </source>
</evidence>
<protein>
    <submittedName>
        <fullName evidence="1">24555_t:CDS:1</fullName>
    </submittedName>
</protein>
<sequence length="207" mass="24613">MHELVIDFTDSTVLQEIDSYREINNALILIKKILNNNQIVETVLAEQLEYKQGDLDDSDKELPKITATEKLNRLKTFISFTEQMYNNFFFLNYFFKTPMEDQIMFNKYSANFPYNNNFSDDNDDFFGDNFSDNYFSKYDFLNDNFSNNNFSDDDFPDNDFPDDDFSDDNFPNNNNNFSNKDFFGDNNFPNCSSFPNNYDNYSDDYEK</sequence>